<comment type="caution">
    <text evidence="2">The sequence shown here is derived from an EMBL/GenBank/DDBJ whole genome shotgun (WGS) entry which is preliminary data.</text>
</comment>
<dbReference type="GeneID" id="86833883"/>
<organism evidence="2 3">
    <name type="scientific">Streptomyces stelliscabiei</name>
    <dbReference type="NCBI Taxonomy" id="146820"/>
    <lineage>
        <taxon>Bacteria</taxon>
        <taxon>Bacillati</taxon>
        <taxon>Actinomycetota</taxon>
        <taxon>Actinomycetes</taxon>
        <taxon>Kitasatosporales</taxon>
        <taxon>Streptomycetaceae</taxon>
        <taxon>Streptomyces</taxon>
    </lineage>
</organism>
<gene>
    <name evidence="2" type="ORF">H4687_005943</name>
</gene>
<dbReference type="AlphaFoldDB" id="A0A8I0P9Z1"/>
<sequence length="110" mass="12419">MLDFTLCLLARMLHICLPDLRGRHRAEPPPPPPPPMPTLPLITQPHAPQPHVHPNLHLHPRPLDDRIRRRATRGLRERRRALYLASLGLDAEPPVPREARVPVGLAGAIR</sequence>
<accession>A0A8I0P9Z1</accession>
<dbReference type="Proteomes" id="UP000629287">
    <property type="component" value="Unassembled WGS sequence"/>
</dbReference>
<feature type="region of interest" description="Disordered" evidence="1">
    <location>
        <begin position="21"/>
        <end position="61"/>
    </location>
</feature>
<keyword evidence="3" id="KW-1185">Reference proteome</keyword>
<evidence type="ECO:0000313" key="3">
    <source>
        <dbReference type="Proteomes" id="UP000629287"/>
    </source>
</evidence>
<proteinExistence type="predicted"/>
<feature type="compositionally biased region" description="Pro residues" evidence="1">
    <location>
        <begin position="28"/>
        <end position="38"/>
    </location>
</feature>
<dbReference type="EMBL" id="JADBGF010000001">
    <property type="protein sequence ID" value="MBE1599814.1"/>
    <property type="molecule type" value="Genomic_DNA"/>
</dbReference>
<protein>
    <submittedName>
        <fullName evidence="2">Uncharacterized protein</fullName>
    </submittedName>
</protein>
<evidence type="ECO:0000256" key="1">
    <source>
        <dbReference type="SAM" id="MobiDB-lite"/>
    </source>
</evidence>
<dbReference type="RefSeq" id="WP_050399577.1">
    <property type="nucleotide sequence ID" value="NZ_JADBGF010000001.1"/>
</dbReference>
<evidence type="ECO:0000313" key="2">
    <source>
        <dbReference type="EMBL" id="MBE1599814.1"/>
    </source>
</evidence>
<name>A0A8I0P9Z1_9ACTN</name>
<reference evidence="2 3" key="1">
    <citation type="submission" date="2020-10" db="EMBL/GenBank/DDBJ databases">
        <title>Sequencing the genomes of 1000 actinobacteria strains.</title>
        <authorList>
            <person name="Klenk H.-P."/>
        </authorList>
    </citation>
    <scope>NUCLEOTIDE SEQUENCE [LARGE SCALE GENOMIC DNA]</scope>
    <source>
        <strain evidence="2 3">DSM 41803</strain>
    </source>
</reference>